<gene>
    <name evidence="1" type="ORF">ABVT43_14635</name>
</gene>
<accession>A0ABV2BWR6</accession>
<sequence>MNKLTQEQKDFLLKQKEQMRKRPKRRPIWSRSEVDEGKEYVLLLLENENGLREFELREKSKKNEKVIGSKCVFITEVIPYDLLWRGDLYGIAENIGLENGESFHFDSLGNWGTEQELEEFKKI</sequence>
<protein>
    <submittedName>
        <fullName evidence="1">Uncharacterized protein</fullName>
    </submittedName>
</protein>
<evidence type="ECO:0000313" key="2">
    <source>
        <dbReference type="Proteomes" id="UP001548189"/>
    </source>
</evidence>
<evidence type="ECO:0000313" key="1">
    <source>
        <dbReference type="EMBL" id="MET1256374.1"/>
    </source>
</evidence>
<comment type="caution">
    <text evidence="1">The sequence shown here is derived from an EMBL/GenBank/DDBJ whole genome shotgun (WGS) entry which is preliminary data.</text>
</comment>
<dbReference type="Proteomes" id="UP001548189">
    <property type="component" value="Unassembled WGS sequence"/>
</dbReference>
<dbReference type="EMBL" id="JBEVCJ010000020">
    <property type="protein sequence ID" value="MET1256374.1"/>
    <property type="molecule type" value="Genomic_DNA"/>
</dbReference>
<name>A0ABV2BWR6_9GAMM</name>
<proteinExistence type="predicted"/>
<keyword evidence="2" id="KW-1185">Reference proteome</keyword>
<organism evidence="1 2">
    <name type="scientific">Aliikangiella maris</name>
    <dbReference type="NCBI Taxonomy" id="3162458"/>
    <lineage>
        <taxon>Bacteria</taxon>
        <taxon>Pseudomonadati</taxon>
        <taxon>Pseudomonadota</taxon>
        <taxon>Gammaproteobacteria</taxon>
        <taxon>Oceanospirillales</taxon>
        <taxon>Pleioneaceae</taxon>
        <taxon>Aliikangiella</taxon>
    </lineage>
</organism>
<reference evidence="1 2" key="1">
    <citation type="submission" date="2024-06" db="EMBL/GenBank/DDBJ databases">
        <authorList>
            <person name="Li F."/>
        </authorList>
    </citation>
    <scope>NUCLEOTIDE SEQUENCE [LARGE SCALE GENOMIC DNA]</scope>
    <source>
        <strain evidence="1 2">GXAS 311</strain>
    </source>
</reference>
<dbReference type="RefSeq" id="WP_353896958.1">
    <property type="nucleotide sequence ID" value="NZ_JBEVCJ010000020.1"/>
</dbReference>